<comment type="subcellular location">
    <subcellularLocation>
        <location evidence="1">Nucleus</location>
    </subcellularLocation>
</comment>
<dbReference type="GO" id="GO:0003677">
    <property type="term" value="F:DNA binding"/>
    <property type="evidence" value="ECO:0007669"/>
    <property type="project" value="InterPro"/>
</dbReference>
<dbReference type="AlphaFoldDB" id="A0A9P4QM74"/>
<dbReference type="GO" id="GO:0008270">
    <property type="term" value="F:zinc ion binding"/>
    <property type="evidence" value="ECO:0007669"/>
    <property type="project" value="UniProtKB-KW"/>
</dbReference>
<evidence type="ECO:0000313" key="8">
    <source>
        <dbReference type="EMBL" id="KAF2727431.1"/>
    </source>
</evidence>
<keyword evidence="5" id="KW-0539">Nucleus</keyword>
<keyword evidence="3" id="KW-0863">Zinc-finger</keyword>
<evidence type="ECO:0000256" key="3">
    <source>
        <dbReference type="ARBA" id="ARBA00022771"/>
    </source>
</evidence>
<feature type="compositionally biased region" description="Basic residues" evidence="6">
    <location>
        <begin position="115"/>
        <end position="129"/>
    </location>
</feature>
<feature type="domain" description="PARP-type" evidence="7">
    <location>
        <begin position="3"/>
        <end position="95"/>
    </location>
</feature>
<evidence type="ECO:0000313" key="9">
    <source>
        <dbReference type="Proteomes" id="UP000799444"/>
    </source>
</evidence>
<feature type="compositionally biased region" description="Acidic residues" evidence="6">
    <location>
        <begin position="198"/>
        <end position="207"/>
    </location>
</feature>
<proteinExistence type="predicted"/>
<dbReference type="OrthoDB" id="429950at2759"/>
<organism evidence="8 9">
    <name type="scientific">Polyplosphaeria fusca</name>
    <dbReference type="NCBI Taxonomy" id="682080"/>
    <lineage>
        <taxon>Eukaryota</taxon>
        <taxon>Fungi</taxon>
        <taxon>Dikarya</taxon>
        <taxon>Ascomycota</taxon>
        <taxon>Pezizomycotina</taxon>
        <taxon>Dothideomycetes</taxon>
        <taxon>Pleosporomycetidae</taxon>
        <taxon>Pleosporales</taxon>
        <taxon>Tetraplosphaeriaceae</taxon>
        <taxon>Polyplosphaeria</taxon>
    </lineage>
</organism>
<dbReference type="EMBL" id="ML996333">
    <property type="protein sequence ID" value="KAF2727431.1"/>
    <property type="molecule type" value="Genomic_DNA"/>
</dbReference>
<dbReference type="PROSITE" id="PS50064">
    <property type="entry name" value="ZF_PARP_2"/>
    <property type="match status" value="1"/>
</dbReference>
<dbReference type="Proteomes" id="UP000799444">
    <property type="component" value="Unassembled WGS sequence"/>
</dbReference>
<dbReference type="Pfam" id="PF00645">
    <property type="entry name" value="zf-PARP"/>
    <property type="match status" value="1"/>
</dbReference>
<sequence>MPYRFELASAARAGCNNKECKDAKVKIQKDELRMGTMVTIMDHQSWQWRHWGCITPLQLANIQEDSGGDTDLIDGYDELPSEWQTKIKTAIDNGHVPDEDWKGDVEVNRPGMKGFRVKAKATPKKKKAAKIADEAEEKPKKKRGRANDEDDAAPAPKKTKGRAKKAQEEVVVEAADEEAEPEPKKTRGKRAAKKEVVYEEPEDEAEVEAPKPKRGKKKTAVADEEKAAPQKKGRKKKAVVEED</sequence>
<evidence type="ECO:0000256" key="5">
    <source>
        <dbReference type="ARBA" id="ARBA00023242"/>
    </source>
</evidence>
<feature type="region of interest" description="Disordered" evidence="6">
    <location>
        <begin position="101"/>
        <end position="243"/>
    </location>
</feature>
<keyword evidence="4" id="KW-0862">Zinc</keyword>
<evidence type="ECO:0000256" key="6">
    <source>
        <dbReference type="SAM" id="MobiDB-lite"/>
    </source>
</evidence>
<dbReference type="GO" id="GO:0005634">
    <property type="term" value="C:nucleus"/>
    <property type="evidence" value="ECO:0007669"/>
    <property type="project" value="UniProtKB-SubCell"/>
</dbReference>
<protein>
    <submittedName>
        <fullName evidence="8">Zf-PARP-domain-containing protein</fullName>
    </submittedName>
</protein>
<accession>A0A9P4QM74</accession>
<reference evidence="8" key="1">
    <citation type="journal article" date="2020" name="Stud. Mycol.">
        <title>101 Dothideomycetes genomes: a test case for predicting lifestyles and emergence of pathogens.</title>
        <authorList>
            <person name="Haridas S."/>
            <person name="Albert R."/>
            <person name="Binder M."/>
            <person name="Bloem J."/>
            <person name="Labutti K."/>
            <person name="Salamov A."/>
            <person name="Andreopoulos B."/>
            <person name="Baker S."/>
            <person name="Barry K."/>
            <person name="Bills G."/>
            <person name="Bluhm B."/>
            <person name="Cannon C."/>
            <person name="Castanera R."/>
            <person name="Culley D."/>
            <person name="Daum C."/>
            <person name="Ezra D."/>
            <person name="Gonzalez J."/>
            <person name="Henrissat B."/>
            <person name="Kuo A."/>
            <person name="Liang C."/>
            <person name="Lipzen A."/>
            <person name="Lutzoni F."/>
            <person name="Magnuson J."/>
            <person name="Mondo S."/>
            <person name="Nolan M."/>
            <person name="Ohm R."/>
            <person name="Pangilinan J."/>
            <person name="Park H.-J."/>
            <person name="Ramirez L."/>
            <person name="Alfaro M."/>
            <person name="Sun H."/>
            <person name="Tritt A."/>
            <person name="Yoshinaga Y."/>
            <person name="Zwiers L.-H."/>
            <person name="Turgeon B."/>
            <person name="Goodwin S."/>
            <person name="Spatafora J."/>
            <person name="Crous P."/>
            <person name="Grigoriev I."/>
        </authorList>
    </citation>
    <scope>NUCLEOTIDE SEQUENCE</scope>
    <source>
        <strain evidence="8">CBS 125425</strain>
    </source>
</reference>
<evidence type="ECO:0000256" key="4">
    <source>
        <dbReference type="ARBA" id="ARBA00022833"/>
    </source>
</evidence>
<dbReference type="InterPro" id="IPR001510">
    <property type="entry name" value="Znf_PARP"/>
</dbReference>
<keyword evidence="2" id="KW-0479">Metal-binding</keyword>
<dbReference type="SUPFAM" id="SSF57716">
    <property type="entry name" value="Glucocorticoid receptor-like (DNA-binding domain)"/>
    <property type="match status" value="1"/>
</dbReference>
<feature type="compositionally biased region" description="Basic and acidic residues" evidence="6">
    <location>
        <begin position="130"/>
        <end position="139"/>
    </location>
</feature>
<dbReference type="SMART" id="SM01336">
    <property type="entry name" value="zf-PARP"/>
    <property type="match status" value="1"/>
</dbReference>
<dbReference type="InterPro" id="IPR036957">
    <property type="entry name" value="Znf_PARP_sf"/>
</dbReference>
<dbReference type="Gene3D" id="3.30.1740.10">
    <property type="entry name" value="Zinc finger, PARP-type"/>
    <property type="match status" value="1"/>
</dbReference>
<gene>
    <name evidence="8" type="ORF">EJ04DRAFT_557405</name>
</gene>
<feature type="compositionally biased region" description="Acidic residues" evidence="6">
    <location>
        <begin position="170"/>
        <end position="180"/>
    </location>
</feature>
<name>A0A9P4QM74_9PLEO</name>
<keyword evidence="9" id="KW-1185">Reference proteome</keyword>
<evidence type="ECO:0000259" key="7">
    <source>
        <dbReference type="PROSITE" id="PS50064"/>
    </source>
</evidence>
<comment type="caution">
    <text evidence="8">The sequence shown here is derived from an EMBL/GenBank/DDBJ whole genome shotgun (WGS) entry which is preliminary data.</text>
</comment>
<evidence type="ECO:0000256" key="1">
    <source>
        <dbReference type="ARBA" id="ARBA00004123"/>
    </source>
</evidence>
<evidence type="ECO:0000256" key="2">
    <source>
        <dbReference type="ARBA" id="ARBA00022723"/>
    </source>
</evidence>